<sequence>MAIKGKAIGRPIVDYGGTSNALQEAIITQLAKFGINYFDGNNRKPEYPYVVIGEELTSSNNTKTSRGYYHNVTLNLWSDEAGSLEVKGLTNIIVDMLTTEPFPMPKGHVLRYQRLDHFRVIPADNSATNIARSTIYLDFKTEDFTRCFN</sequence>
<dbReference type="EMBL" id="MZ398135">
    <property type="protein sequence ID" value="QXP45144.1"/>
    <property type="molecule type" value="Genomic_DNA"/>
</dbReference>
<evidence type="ECO:0000313" key="2">
    <source>
        <dbReference type="Proteomes" id="UP000827445"/>
    </source>
</evidence>
<keyword evidence="2" id="KW-1185">Reference proteome</keyword>
<proteinExistence type="predicted"/>
<organism evidence="1 2">
    <name type="scientific">Carnobacterium phage cd2</name>
    <dbReference type="NCBI Taxonomy" id="2849244"/>
    <lineage>
        <taxon>Viruses</taxon>
        <taxon>Duplodnaviria</taxon>
        <taxon>Heunggongvirae</taxon>
        <taxon>Uroviricota</taxon>
        <taxon>Caudoviricetes</taxon>
        <taxon>Carnodivirus</taxon>
        <taxon>Carnodivirus cd2-like</taxon>
    </lineage>
</organism>
<gene>
    <name evidence="1" type="ORF">cd2_018</name>
</gene>
<reference evidence="1 2" key="1">
    <citation type="journal article" date="2021" name="Microbiol. Resour. Announc.">
        <title>Genome Sequences of Bacteriophages cd2, cd3, and cd4, which Specifically Target Carnobacterium divergens.</title>
        <authorList>
            <person name="Zhang P."/>
            <person name="Britton A.P."/>
            <person name="Visser K.A."/>
            <person name="Welke C.A."/>
            <person name="Wassink H."/>
            <person name="Prins E."/>
            <person name="Yang X."/>
            <person name="Martin-Visscher L.A."/>
        </authorList>
    </citation>
    <scope>NUCLEOTIDE SEQUENCE [LARGE SCALE GENOMIC DNA]</scope>
    <source>
        <strain evidence="2">cd2</strain>
    </source>
</reference>
<dbReference type="InterPro" id="IPR021508">
    <property type="entry name" value="Gp17-like"/>
</dbReference>
<name>A0AAE7SQ77_9CAUD</name>
<dbReference type="Gene3D" id="3.30.2000.30">
    <property type="match status" value="1"/>
</dbReference>
<dbReference type="InterPro" id="IPR053745">
    <property type="entry name" value="Viral_Tail_Comp_sf"/>
</dbReference>
<accession>A0AAE7SQ77</accession>
<dbReference type="Pfam" id="PF11367">
    <property type="entry name" value="Tail_completion_gp17"/>
    <property type="match status" value="1"/>
</dbReference>
<evidence type="ECO:0000313" key="1">
    <source>
        <dbReference type="EMBL" id="QXP45144.1"/>
    </source>
</evidence>
<protein>
    <submittedName>
        <fullName evidence="1">Tail protein</fullName>
    </submittedName>
</protein>
<dbReference type="Proteomes" id="UP000827445">
    <property type="component" value="Segment"/>
</dbReference>